<dbReference type="Proteomes" id="UP000324222">
    <property type="component" value="Unassembled WGS sequence"/>
</dbReference>
<gene>
    <name evidence="1" type="ORF">E2C01_002330</name>
</gene>
<accession>A0A5B7CLN7</accession>
<comment type="caution">
    <text evidence="1">The sequence shown here is derived from an EMBL/GenBank/DDBJ whole genome shotgun (WGS) entry which is preliminary data.</text>
</comment>
<dbReference type="AlphaFoldDB" id="A0A5B7CLN7"/>
<reference evidence="1 2" key="1">
    <citation type="submission" date="2019-05" db="EMBL/GenBank/DDBJ databases">
        <title>Another draft genome of Portunus trituberculatus and its Hox gene families provides insights of decapod evolution.</title>
        <authorList>
            <person name="Jeong J.-H."/>
            <person name="Song I."/>
            <person name="Kim S."/>
            <person name="Choi T."/>
            <person name="Kim D."/>
            <person name="Ryu S."/>
            <person name="Kim W."/>
        </authorList>
    </citation>
    <scope>NUCLEOTIDE SEQUENCE [LARGE SCALE GENOMIC DNA]</scope>
    <source>
        <tissue evidence="1">Muscle</tissue>
    </source>
</reference>
<keyword evidence="2" id="KW-1185">Reference proteome</keyword>
<organism evidence="1 2">
    <name type="scientific">Portunus trituberculatus</name>
    <name type="common">Swimming crab</name>
    <name type="synonym">Neptunus trituberculatus</name>
    <dbReference type="NCBI Taxonomy" id="210409"/>
    <lineage>
        <taxon>Eukaryota</taxon>
        <taxon>Metazoa</taxon>
        <taxon>Ecdysozoa</taxon>
        <taxon>Arthropoda</taxon>
        <taxon>Crustacea</taxon>
        <taxon>Multicrustacea</taxon>
        <taxon>Malacostraca</taxon>
        <taxon>Eumalacostraca</taxon>
        <taxon>Eucarida</taxon>
        <taxon>Decapoda</taxon>
        <taxon>Pleocyemata</taxon>
        <taxon>Brachyura</taxon>
        <taxon>Eubrachyura</taxon>
        <taxon>Portunoidea</taxon>
        <taxon>Portunidae</taxon>
        <taxon>Portuninae</taxon>
        <taxon>Portunus</taxon>
    </lineage>
</organism>
<protein>
    <submittedName>
        <fullName evidence="1">Uncharacterized protein</fullName>
    </submittedName>
</protein>
<name>A0A5B7CLN7_PORTR</name>
<sequence>MAMRVMELLRKKNLTLEDLHDVHLHTESQITPRSRCFPDWFSVQPKRPVERSRDDSRCITINTRTCTVVTPFVHRTRYKGSGKPSLLLLCVLICCGRVAEWLSRELEITCGRWIERVTTAASLAMSDKGHKNL</sequence>
<evidence type="ECO:0000313" key="1">
    <source>
        <dbReference type="EMBL" id="MPC09711.1"/>
    </source>
</evidence>
<evidence type="ECO:0000313" key="2">
    <source>
        <dbReference type="Proteomes" id="UP000324222"/>
    </source>
</evidence>
<dbReference type="EMBL" id="VSRR010000081">
    <property type="protein sequence ID" value="MPC09711.1"/>
    <property type="molecule type" value="Genomic_DNA"/>
</dbReference>
<proteinExistence type="predicted"/>